<keyword evidence="7" id="KW-0408">Iron</keyword>
<evidence type="ECO:0000256" key="7">
    <source>
        <dbReference type="ARBA" id="ARBA00023004"/>
    </source>
</evidence>
<dbReference type="EMBL" id="CP071793">
    <property type="protein sequence ID" value="QTD48070.1"/>
    <property type="molecule type" value="Genomic_DNA"/>
</dbReference>
<dbReference type="Pfam" id="PF02628">
    <property type="entry name" value="COX15-CtaA"/>
    <property type="match status" value="1"/>
</dbReference>
<comment type="pathway">
    <text evidence="10">Porphyrin-containing compound metabolism; heme A biosynthesis; heme A from heme O: step 1/1.</text>
</comment>
<feature type="transmembrane region" description="Helical" evidence="12">
    <location>
        <begin position="124"/>
        <end position="145"/>
    </location>
</feature>
<evidence type="ECO:0000256" key="8">
    <source>
        <dbReference type="ARBA" id="ARBA00023133"/>
    </source>
</evidence>
<dbReference type="GO" id="GO:0120547">
    <property type="term" value="F:heme A synthase activity"/>
    <property type="evidence" value="ECO:0007669"/>
    <property type="project" value="UniProtKB-EC"/>
</dbReference>
<evidence type="ECO:0000256" key="5">
    <source>
        <dbReference type="ARBA" id="ARBA00022989"/>
    </source>
</evidence>
<dbReference type="RefSeq" id="WP_237377732.1">
    <property type="nucleotide sequence ID" value="NZ_CP071793.1"/>
</dbReference>
<keyword evidence="8" id="KW-0350">Heme biosynthesis</keyword>
<evidence type="ECO:0000256" key="9">
    <source>
        <dbReference type="ARBA" id="ARBA00023136"/>
    </source>
</evidence>
<evidence type="ECO:0000256" key="1">
    <source>
        <dbReference type="ARBA" id="ARBA00001970"/>
    </source>
</evidence>
<evidence type="ECO:0000256" key="12">
    <source>
        <dbReference type="SAM" id="Phobius"/>
    </source>
</evidence>
<feature type="transmembrane region" description="Helical" evidence="12">
    <location>
        <begin position="160"/>
        <end position="181"/>
    </location>
</feature>
<evidence type="ECO:0000256" key="4">
    <source>
        <dbReference type="ARBA" id="ARBA00022723"/>
    </source>
</evidence>
<keyword evidence="3 12" id="KW-0812">Transmembrane</keyword>
<evidence type="ECO:0000256" key="10">
    <source>
        <dbReference type="ARBA" id="ARBA00044501"/>
    </source>
</evidence>
<dbReference type="PANTHER" id="PTHR23289">
    <property type="entry name" value="CYTOCHROME C OXIDASE ASSEMBLY PROTEIN COX15"/>
    <property type="match status" value="1"/>
</dbReference>
<dbReference type="InterPro" id="IPR023754">
    <property type="entry name" value="HemeA_Synthase_type2"/>
</dbReference>
<feature type="transmembrane region" description="Helical" evidence="12">
    <location>
        <begin position="326"/>
        <end position="343"/>
    </location>
</feature>
<gene>
    <name evidence="13" type="ORF">J3U87_21000</name>
</gene>
<evidence type="ECO:0000256" key="11">
    <source>
        <dbReference type="ARBA" id="ARBA00048044"/>
    </source>
</evidence>
<keyword evidence="6" id="KW-0560">Oxidoreductase</keyword>
<evidence type="ECO:0000256" key="3">
    <source>
        <dbReference type="ARBA" id="ARBA00022692"/>
    </source>
</evidence>
<keyword evidence="5 12" id="KW-1133">Transmembrane helix</keyword>
<dbReference type="GO" id="GO:0006784">
    <property type="term" value="P:heme A biosynthetic process"/>
    <property type="evidence" value="ECO:0007669"/>
    <property type="project" value="InterPro"/>
</dbReference>
<feature type="transmembrane region" description="Helical" evidence="12">
    <location>
        <begin position="93"/>
        <end position="112"/>
    </location>
</feature>
<keyword evidence="4" id="KW-0479">Metal-binding</keyword>
<feature type="transmembrane region" description="Helical" evidence="12">
    <location>
        <begin position="202"/>
        <end position="223"/>
    </location>
</feature>
<dbReference type="KEGG" id="scor:J3U87_21000"/>
<organism evidence="13 14">
    <name type="scientific">Sulfidibacter corallicola</name>
    <dbReference type="NCBI Taxonomy" id="2818388"/>
    <lineage>
        <taxon>Bacteria</taxon>
        <taxon>Pseudomonadati</taxon>
        <taxon>Acidobacteriota</taxon>
        <taxon>Holophagae</taxon>
        <taxon>Acanthopleuribacterales</taxon>
        <taxon>Acanthopleuribacteraceae</taxon>
        <taxon>Sulfidibacter</taxon>
    </lineage>
</organism>
<sequence length="347" mass="39439">MNLVVEAGRKPVIIWLYTICGMIFCMIALGGLTRLTDSGLSMVQWKVIMGAIPPLSHDDWIQVFDQYKQYPQYLKQNQGMSLDEFKFIFYMEYFHRLLGRLIGVAFFFPVVYFQVKGWLRPKMLAHCCAVFALGGLQGLVGWFMVRSGLVDLPRVSHYRLVLHLSLAMLVFTYALYLAFTLRIIRRPKLDDGVFEALKWPGMAALALVACQIASGGFVAGLRAGHAYNTFPTMNGQWFPAALWSFDPWISNFFENPVMVQFVHRYLALAVTVVIIALYFRFANKFSMSYMRIAFNLLLACLVLQVTLGISTLLLRVPVSLGSLHQIGAVCLWAVLVFICQQAWTQRV</sequence>
<comment type="cofactor">
    <cofactor evidence="1">
        <name>heme b</name>
        <dbReference type="ChEBI" id="CHEBI:60344"/>
    </cofactor>
</comment>
<evidence type="ECO:0000256" key="2">
    <source>
        <dbReference type="ARBA" id="ARBA00004141"/>
    </source>
</evidence>
<evidence type="ECO:0000256" key="6">
    <source>
        <dbReference type="ARBA" id="ARBA00023002"/>
    </source>
</evidence>
<reference evidence="13" key="1">
    <citation type="submission" date="2021-03" db="EMBL/GenBank/DDBJ databases">
        <title>Acanthopleuribacteraceae sp. M133.</title>
        <authorList>
            <person name="Wang G."/>
        </authorList>
    </citation>
    <scope>NUCLEOTIDE SEQUENCE</scope>
    <source>
        <strain evidence="13">M133</strain>
    </source>
</reference>
<protein>
    <submittedName>
        <fullName evidence="13">COX15/CtaA family protein</fullName>
    </submittedName>
</protein>
<keyword evidence="14" id="KW-1185">Reference proteome</keyword>
<accession>A0A8A4TEV6</accession>
<dbReference type="PANTHER" id="PTHR23289:SF2">
    <property type="entry name" value="CYTOCHROME C OXIDASE ASSEMBLY PROTEIN COX15 HOMOLOG"/>
    <property type="match status" value="1"/>
</dbReference>
<evidence type="ECO:0000313" key="14">
    <source>
        <dbReference type="Proteomes" id="UP000663929"/>
    </source>
</evidence>
<feature type="transmembrane region" description="Helical" evidence="12">
    <location>
        <begin position="262"/>
        <end position="281"/>
    </location>
</feature>
<dbReference type="GO" id="GO:0016653">
    <property type="term" value="F:oxidoreductase activity, acting on NAD(P)H, heme protein as acceptor"/>
    <property type="evidence" value="ECO:0007669"/>
    <property type="project" value="TreeGrafter"/>
</dbReference>
<dbReference type="Proteomes" id="UP000663929">
    <property type="component" value="Chromosome"/>
</dbReference>
<feature type="transmembrane region" description="Helical" evidence="12">
    <location>
        <begin position="12"/>
        <end position="32"/>
    </location>
</feature>
<proteinExistence type="inferred from homology"/>
<evidence type="ECO:0000313" key="13">
    <source>
        <dbReference type="EMBL" id="QTD48070.1"/>
    </source>
</evidence>
<dbReference type="InterPro" id="IPR003780">
    <property type="entry name" value="COX15/CtaA_fam"/>
</dbReference>
<name>A0A8A4TEV6_SULCO</name>
<dbReference type="GO" id="GO:0046872">
    <property type="term" value="F:metal ion binding"/>
    <property type="evidence" value="ECO:0007669"/>
    <property type="project" value="UniProtKB-KW"/>
</dbReference>
<feature type="transmembrane region" description="Helical" evidence="12">
    <location>
        <begin position="293"/>
        <end position="314"/>
    </location>
</feature>
<keyword evidence="9 12" id="KW-0472">Membrane</keyword>
<comment type="subcellular location">
    <subcellularLocation>
        <location evidence="2">Membrane</location>
        <topology evidence="2">Multi-pass membrane protein</topology>
    </subcellularLocation>
</comment>
<comment type="catalytic activity">
    <reaction evidence="11">
        <text>Fe(II)-heme o + 2 A + H2O = Fe(II)-heme a + 2 AH2</text>
        <dbReference type="Rhea" id="RHEA:63388"/>
        <dbReference type="ChEBI" id="CHEBI:13193"/>
        <dbReference type="ChEBI" id="CHEBI:15377"/>
        <dbReference type="ChEBI" id="CHEBI:17499"/>
        <dbReference type="ChEBI" id="CHEBI:60530"/>
        <dbReference type="ChEBI" id="CHEBI:61715"/>
        <dbReference type="EC" id="1.17.99.9"/>
    </reaction>
    <physiologicalReaction direction="left-to-right" evidence="11">
        <dbReference type="Rhea" id="RHEA:63389"/>
    </physiologicalReaction>
</comment>
<dbReference type="GO" id="GO:0016020">
    <property type="term" value="C:membrane"/>
    <property type="evidence" value="ECO:0007669"/>
    <property type="project" value="UniProtKB-SubCell"/>
</dbReference>
<dbReference type="HAMAP" id="MF_01665">
    <property type="entry name" value="HemeA_synth_type2"/>
    <property type="match status" value="1"/>
</dbReference>
<dbReference type="AlphaFoldDB" id="A0A8A4TEV6"/>